<feature type="chain" id="PRO_5006398976" evidence="2">
    <location>
        <begin position="26"/>
        <end position="106"/>
    </location>
</feature>
<evidence type="ECO:0000313" key="4">
    <source>
        <dbReference type="Proteomes" id="UP000051530"/>
    </source>
</evidence>
<protein>
    <submittedName>
        <fullName evidence="3">Uncharacterized protein</fullName>
    </submittedName>
</protein>
<evidence type="ECO:0000256" key="1">
    <source>
        <dbReference type="SAM" id="MobiDB-lite"/>
    </source>
</evidence>
<dbReference type="AlphaFoldDB" id="A0A0R0LWR8"/>
<reference evidence="3 4" key="1">
    <citation type="submission" date="2015-07" db="EMBL/GenBank/DDBJ databases">
        <title>The genome of Pseudoloma neurophilia, a relevant intracellular parasite of the zebrafish.</title>
        <authorList>
            <person name="Ndikumana S."/>
            <person name="Pelin A."/>
            <person name="Sanders J."/>
            <person name="Corradi N."/>
        </authorList>
    </citation>
    <scope>NUCLEOTIDE SEQUENCE [LARGE SCALE GENOMIC DNA]</scope>
    <source>
        <strain evidence="3 4">MK1</strain>
    </source>
</reference>
<sequence length="106" mass="12351">MFSGLTSLWQVILSVLLIFFREKFGKQKDANLTETTKPSDKMLKYSNQETTKQKNEVYDSSKKCNLFSNAHSTNKRPDHSQKNQLNDIQHKKTATVHIDEIQKKHI</sequence>
<keyword evidence="4" id="KW-1185">Reference proteome</keyword>
<feature type="signal peptide" evidence="2">
    <location>
        <begin position="1"/>
        <end position="25"/>
    </location>
</feature>
<name>A0A0R0LWR8_9MICR</name>
<gene>
    <name evidence="3" type="ORF">M153_5490005655</name>
</gene>
<feature type="region of interest" description="Disordered" evidence="1">
    <location>
        <begin position="68"/>
        <end position="94"/>
    </location>
</feature>
<keyword evidence="2" id="KW-0732">Signal</keyword>
<dbReference type="EMBL" id="LGUB01000207">
    <property type="protein sequence ID" value="KRH93814.1"/>
    <property type="molecule type" value="Genomic_DNA"/>
</dbReference>
<comment type="caution">
    <text evidence="3">The sequence shown here is derived from an EMBL/GenBank/DDBJ whole genome shotgun (WGS) entry which is preliminary data.</text>
</comment>
<evidence type="ECO:0000256" key="2">
    <source>
        <dbReference type="SAM" id="SignalP"/>
    </source>
</evidence>
<dbReference type="VEuPathDB" id="MicrosporidiaDB:M153_5490005655"/>
<proteinExistence type="predicted"/>
<evidence type="ECO:0000313" key="3">
    <source>
        <dbReference type="EMBL" id="KRH93814.1"/>
    </source>
</evidence>
<accession>A0A0R0LWR8</accession>
<dbReference type="Proteomes" id="UP000051530">
    <property type="component" value="Unassembled WGS sequence"/>
</dbReference>
<organism evidence="3 4">
    <name type="scientific">Pseudoloma neurophilia</name>
    <dbReference type="NCBI Taxonomy" id="146866"/>
    <lineage>
        <taxon>Eukaryota</taxon>
        <taxon>Fungi</taxon>
        <taxon>Fungi incertae sedis</taxon>
        <taxon>Microsporidia</taxon>
        <taxon>Pseudoloma</taxon>
    </lineage>
</organism>